<accession>A0ABX3ZM57</accession>
<dbReference type="PANTHER" id="PTHR32060">
    <property type="entry name" value="TAIL-SPECIFIC PROTEASE"/>
    <property type="match status" value="1"/>
</dbReference>
<comment type="caution">
    <text evidence="8">The sequence shown here is derived from an EMBL/GenBank/DDBJ whole genome shotgun (WGS) entry which is preliminary data.</text>
</comment>
<evidence type="ECO:0000256" key="6">
    <source>
        <dbReference type="SAM" id="Phobius"/>
    </source>
</evidence>
<dbReference type="PROSITE" id="PS50106">
    <property type="entry name" value="PDZ"/>
    <property type="match status" value="1"/>
</dbReference>
<keyword evidence="4 5" id="KW-0720">Serine protease</keyword>
<comment type="similarity">
    <text evidence="1 5">Belongs to the peptidase S41A family.</text>
</comment>
<dbReference type="NCBIfam" id="TIGR00225">
    <property type="entry name" value="prc"/>
    <property type="match status" value="1"/>
</dbReference>
<dbReference type="CDD" id="cd07560">
    <property type="entry name" value="Peptidase_S41_CPP"/>
    <property type="match status" value="1"/>
</dbReference>
<dbReference type="Pfam" id="PF03572">
    <property type="entry name" value="Peptidase_S41"/>
    <property type="match status" value="1"/>
</dbReference>
<evidence type="ECO:0000256" key="3">
    <source>
        <dbReference type="ARBA" id="ARBA00022801"/>
    </source>
</evidence>
<organism evidence="8 9">
    <name type="scientific">Solibacillus kalamii</name>
    <dbReference type="NCBI Taxonomy" id="1748298"/>
    <lineage>
        <taxon>Bacteria</taxon>
        <taxon>Bacillati</taxon>
        <taxon>Bacillota</taxon>
        <taxon>Bacilli</taxon>
        <taxon>Bacillales</taxon>
        <taxon>Caryophanaceae</taxon>
        <taxon>Solibacillus</taxon>
    </lineage>
</organism>
<dbReference type="Pfam" id="PF22694">
    <property type="entry name" value="CtpB_N-like"/>
    <property type="match status" value="1"/>
</dbReference>
<keyword evidence="6" id="KW-0472">Membrane</keyword>
<protein>
    <submittedName>
        <fullName evidence="8">Peptidase S41</fullName>
    </submittedName>
</protein>
<keyword evidence="6" id="KW-0812">Transmembrane</keyword>
<dbReference type="InterPro" id="IPR029045">
    <property type="entry name" value="ClpP/crotonase-like_dom_sf"/>
</dbReference>
<dbReference type="InterPro" id="IPR036365">
    <property type="entry name" value="PGBD-like_sf"/>
</dbReference>
<keyword evidence="6" id="KW-1133">Transmembrane helix</keyword>
<dbReference type="InterPro" id="IPR001478">
    <property type="entry name" value="PDZ"/>
</dbReference>
<dbReference type="Gene3D" id="2.30.42.10">
    <property type="match status" value="1"/>
</dbReference>
<dbReference type="SMART" id="SM00228">
    <property type="entry name" value="PDZ"/>
    <property type="match status" value="1"/>
</dbReference>
<dbReference type="SUPFAM" id="SSF47090">
    <property type="entry name" value="PGBD-like"/>
    <property type="match status" value="1"/>
</dbReference>
<dbReference type="PANTHER" id="PTHR32060:SF30">
    <property type="entry name" value="CARBOXY-TERMINAL PROCESSING PROTEASE CTPA"/>
    <property type="match status" value="1"/>
</dbReference>
<name>A0ABX3ZM57_9BACL</name>
<dbReference type="Gene3D" id="3.30.750.44">
    <property type="match status" value="1"/>
</dbReference>
<dbReference type="CDD" id="cd06782">
    <property type="entry name" value="cpPDZ_CPP-like"/>
    <property type="match status" value="1"/>
</dbReference>
<dbReference type="InterPro" id="IPR005151">
    <property type="entry name" value="Tail-specific_protease"/>
</dbReference>
<evidence type="ECO:0000256" key="1">
    <source>
        <dbReference type="ARBA" id="ARBA00009179"/>
    </source>
</evidence>
<dbReference type="InterPro" id="IPR055210">
    <property type="entry name" value="CtpA/B_N"/>
</dbReference>
<dbReference type="SUPFAM" id="SSF52096">
    <property type="entry name" value="ClpP/crotonase"/>
    <property type="match status" value="1"/>
</dbReference>
<reference evidence="8 9" key="1">
    <citation type="journal article" date="2017" name="Int. J. Syst. Evol. Microbiol.">
        <title>Solibacillus kalamii sp. nov., isolated from a high-efficiency particulate arrestance filter system used in the International Space Station.</title>
        <authorList>
            <person name="Checinska Sielaff A."/>
            <person name="Kumar R.M."/>
            <person name="Pal D."/>
            <person name="Mayilraj S."/>
            <person name="Venkateswaran K."/>
        </authorList>
    </citation>
    <scope>NUCLEOTIDE SEQUENCE [LARGE SCALE GENOMIC DNA]</scope>
    <source>
        <strain evidence="8 9">ISSFR-015</strain>
    </source>
</reference>
<dbReference type="InterPro" id="IPR004447">
    <property type="entry name" value="Peptidase_S41A"/>
</dbReference>
<dbReference type="InterPro" id="IPR041489">
    <property type="entry name" value="PDZ_6"/>
</dbReference>
<sequence>MRKSRIFLLVLVVAVVCIGVIVYGVMKVKPQPQQEQADFAVVNELHQLITSESVYDVNSEKLVEGALRGMANAINDPYSTYYSEQEAALHKQTLASERIGIGVELADANGKIIVVAPIKASPAEKAGIRPLDELIQINEVRLDGKSMGEVRKLMYGKEGEAVELVIYRPELDQHLKLVVKRERLKNDTVEAEVLEVEGRKLGYITINLFGEKTAEEWKEALDGVMKEEVEGLIIDVRDNPGGYLHSVAQMMSMFEQKEKIFAYMQNHDGVTEPLKTKEVEQFQPYVNWLRDTPLTLIQNEGSASASEVFAGALQDWKRSVIIGVTSFGKGTVQQTWDLQNGGEVKLSTNKWLTPSKKWIHDVGIEPDVEVTQHPLYSVETKILKGRFEEGEYSEEVAYSQRILSELGYSISRTDGFFDKDTAQEVESFRKKHDIAEGSYMDEVFFHELTEELQTFKQSKVNDMQLQMAISYIMHQFE</sequence>
<feature type="domain" description="PDZ" evidence="7">
    <location>
        <begin position="86"/>
        <end position="169"/>
    </location>
</feature>
<dbReference type="SMART" id="SM00245">
    <property type="entry name" value="TSPc"/>
    <property type="match status" value="1"/>
</dbReference>
<keyword evidence="9" id="KW-1185">Reference proteome</keyword>
<evidence type="ECO:0000259" key="7">
    <source>
        <dbReference type="PROSITE" id="PS50106"/>
    </source>
</evidence>
<keyword evidence="2 5" id="KW-0645">Protease</keyword>
<dbReference type="SUPFAM" id="SSF50156">
    <property type="entry name" value="PDZ domain-like"/>
    <property type="match status" value="1"/>
</dbReference>
<dbReference type="RefSeq" id="WP_087615587.1">
    <property type="nucleotide sequence ID" value="NZ_JAFBEY010000002.1"/>
</dbReference>
<dbReference type="Gene3D" id="1.10.101.10">
    <property type="entry name" value="PGBD-like superfamily/PGBD"/>
    <property type="match status" value="1"/>
</dbReference>
<feature type="transmembrane region" description="Helical" evidence="6">
    <location>
        <begin position="7"/>
        <end position="26"/>
    </location>
</feature>
<dbReference type="Proteomes" id="UP000196594">
    <property type="component" value="Unassembled WGS sequence"/>
</dbReference>
<dbReference type="EMBL" id="NHNT01000001">
    <property type="protein sequence ID" value="OUZ40740.1"/>
    <property type="molecule type" value="Genomic_DNA"/>
</dbReference>
<gene>
    <name evidence="8" type="ORF">CBM15_02390</name>
</gene>
<dbReference type="InterPro" id="IPR036366">
    <property type="entry name" value="PGBDSf"/>
</dbReference>
<keyword evidence="3 5" id="KW-0378">Hydrolase</keyword>
<evidence type="ECO:0000256" key="2">
    <source>
        <dbReference type="ARBA" id="ARBA00022670"/>
    </source>
</evidence>
<dbReference type="InterPro" id="IPR036034">
    <property type="entry name" value="PDZ_sf"/>
</dbReference>
<evidence type="ECO:0000313" key="8">
    <source>
        <dbReference type="EMBL" id="OUZ40740.1"/>
    </source>
</evidence>
<dbReference type="Pfam" id="PF17820">
    <property type="entry name" value="PDZ_6"/>
    <property type="match status" value="1"/>
</dbReference>
<evidence type="ECO:0000313" key="9">
    <source>
        <dbReference type="Proteomes" id="UP000196594"/>
    </source>
</evidence>
<dbReference type="Gene3D" id="3.90.226.10">
    <property type="entry name" value="2-enoyl-CoA Hydratase, Chain A, domain 1"/>
    <property type="match status" value="1"/>
</dbReference>
<evidence type="ECO:0000256" key="5">
    <source>
        <dbReference type="RuleBase" id="RU004404"/>
    </source>
</evidence>
<evidence type="ECO:0000256" key="4">
    <source>
        <dbReference type="ARBA" id="ARBA00022825"/>
    </source>
</evidence>
<proteinExistence type="inferred from homology"/>